<dbReference type="GO" id="GO:0023051">
    <property type="term" value="P:regulation of signaling"/>
    <property type="evidence" value="ECO:0007669"/>
    <property type="project" value="InterPro"/>
</dbReference>
<feature type="domain" description="LIM zinc-binding" evidence="6">
    <location>
        <begin position="1100"/>
        <end position="1166"/>
    </location>
</feature>
<proteinExistence type="predicted"/>
<dbReference type="PANTHER" id="PTHR46767">
    <property type="entry name" value="LIM DOMAIN ONLY PROTEIN 7"/>
    <property type="match status" value="1"/>
</dbReference>
<keyword evidence="1 4" id="KW-0479">Metal-binding</keyword>
<dbReference type="Gene3D" id="2.30.42.10">
    <property type="match status" value="1"/>
</dbReference>
<evidence type="ECO:0000256" key="5">
    <source>
        <dbReference type="SAM" id="MobiDB-lite"/>
    </source>
</evidence>
<keyword evidence="3 4" id="KW-0440">LIM domain</keyword>
<organism evidence="8 9">
    <name type="scientific">Trichuris muris</name>
    <name type="common">Mouse whipworm</name>
    <dbReference type="NCBI Taxonomy" id="70415"/>
    <lineage>
        <taxon>Eukaryota</taxon>
        <taxon>Metazoa</taxon>
        <taxon>Ecdysozoa</taxon>
        <taxon>Nematoda</taxon>
        <taxon>Enoplea</taxon>
        <taxon>Dorylaimia</taxon>
        <taxon>Trichinellida</taxon>
        <taxon>Trichuridae</taxon>
        <taxon>Trichuris</taxon>
    </lineage>
</organism>
<dbReference type="SMART" id="SM00132">
    <property type="entry name" value="LIM"/>
    <property type="match status" value="1"/>
</dbReference>
<dbReference type="SUPFAM" id="SSF47576">
    <property type="entry name" value="Calponin-homology domain, CH-domain"/>
    <property type="match status" value="1"/>
</dbReference>
<evidence type="ECO:0000256" key="4">
    <source>
        <dbReference type="PROSITE-ProRule" id="PRU00125"/>
    </source>
</evidence>
<protein>
    <submittedName>
        <fullName evidence="9">LIM zinc-binding domain-containing protein</fullName>
    </submittedName>
</protein>
<accession>A0A5S6QML2</accession>
<dbReference type="InterPro" id="IPR001478">
    <property type="entry name" value="PDZ"/>
</dbReference>
<dbReference type="Gene3D" id="2.10.110.10">
    <property type="entry name" value="Cysteine Rich Protein"/>
    <property type="match status" value="1"/>
</dbReference>
<dbReference type="AlphaFoldDB" id="A0A5S6QML2"/>
<evidence type="ECO:0000313" key="8">
    <source>
        <dbReference type="Proteomes" id="UP000046395"/>
    </source>
</evidence>
<dbReference type="Pfam" id="PF00412">
    <property type="entry name" value="LIM"/>
    <property type="match status" value="1"/>
</dbReference>
<dbReference type="PANTHER" id="PTHR46767:SF1">
    <property type="entry name" value="LIM DOMAIN ONLY PROTEIN 7"/>
    <property type="match status" value="1"/>
</dbReference>
<evidence type="ECO:0000259" key="6">
    <source>
        <dbReference type="PROSITE" id="PS50023"/>
    </source>
</evidence>
<feature type="compositionally biased region" description="Polar residues" evidence="5">
    <location>
        <begin position="224"/>
        <end position="235"/>
    </location>
</feature>
<evidence type="ECO:0000256" key="3">
    <source>
        <dbReference type="ARBA" id="ARBA00023038"/>
    </source>
</evidence>
<reference evidence="9" key="1">
    <citation type="submission" date="2019-12" db="UniProtKB">
        <authorList>
            <consortium name="WormBaseParasite"/>
        </authorList>
    </citation>
    <scope>IDENTIFICATION</scope>
</reference>
<dbReference type="Proteomes" id="UP000046395">
    <property type="component" value="Unassembled WGS sequence"/>
</dbReference>
<feature type="domain" description="PDZ" evidence="7">
    <location>
        <begin position="659"/>
        <end position="731"/>
    </location>
</feature>
<dbReference type="Gene3D" id="1.10.418.10">
    <property type="entry name" value="Calponin-like domain"/>
    <property type="match status" value="1"/>
</dbReference>
<feature type="region of interest" description="Disordered" evidence="5">
    <location>
        <begin position="209"/>
        <end position="251"/>
    </location>
</feature>
<evidence type="ECO:0000256" key="2">
    <source>
        <dbReference type="ARBA" id="ARBA00022833"/>
    </source>
</evidence>
<dbReference type="InterPro" id="IPR036872">
    <property type="entry name" value="CH_dom_sf"/>
</dbReference>
<dbReference type="Pfam" id="PF00595">
    <property type="entry name" value="PDZ"/>
    <property type="match status" value="1"/>
</dbReference>
<dbReference type="InterPro" id="IPR036034">
    <property type="entry name" value="PDZ_sf"/>
</dbReference>
<dbReference type="InterPro" id="IPR001781">
    <property type="entry name" value="Znf_LIM"/>
</dbReference>
<dbReference type="PROSITE" id="PS00478">
    <property type="entry name" value="LIM_DOMAIN_1"/>
    <property type="match status" value="1"/>
</dbReference>
<dbReference type="WBParaSite" id="TMUE_2000008404.1">
    <property type="protein sequence ID" value="TMUE_2000008404.1"/>
    <property type="gene ID" value="WBGene00290817"/>
</dbReference>
<evidence type="ECO:0000313" key="9">
    <source>
        <dbReference type="WBParaSite" id="TMUE_2000008404.1"/>
    </source>
</evidence>
<keyword evidence="8" id="KW-1185">Reference proteome</keyword>
<evidence type="ECO:0000259" key="7">
    <source>
        <dbReference type="PROSITE" id="PS50106"/>
    </source>
</evidence>
<dbReference type="GO" id="GO:0046872">
    <property type="term" value="F:metal ion binding"/>
    <property type="evidence" value="ECO:0007669"/>
    <property type="project" value="UniProtKB-KW"/>
</dbReference>
<dbReference type="CDD" id="cd08368">
    <property type="entry name" value="LIM"/>
    <property type="match status" value="1"/>
</dbReference>
<keyword evidence="2 4" id="KW-0862">Zinc</keyword>
<name>A0A5S6QML2_TRIMR</name>
<dbReference type="GO" id="GO:0030155">
    <property type="term" value="P:regulation of cell adhesion"/>
    <property type="evidence" value="ECO:0007669"/>
    <property type="project" value="InterPro"/>
</dbReference>
<dbReference type="PROSITE" id="PS50023">
    <property type="entry name" value="LIM_DOMAIN_2"/>
    <property type="match status" value="1"/>
</dbReference>
<dbReference type="PROSITE" id="PS50106">
    <property type="entry name" value="PDZ"/>
    <property type="match status" value="1"/>
</dbReference>
<dbReference type="InterPro" id="IPR029978">
    <property type="entry name" value="LMO-7"/>
</dbReference>
<dbReference type="STRING" id="70415.A0A5S6QML2"/>
<dbReference type="SUPFAM" id="SSF50156">
    <property type="entry name" value="PDZ domain-like"/>
    <property type="match status" value="1"/>
</dbReference>
<dbReference type="SMART" id="SM00228">
    <property type="entry name" value="PDZ"/>
    <property type="match status" value="1"/>
</dbReference>
<evidence type="ECO:0000256" key="1">
    <source>
        <dbReference type="ARBA" id="ARBA00022723"/>
    </source>
</evidence>
<sequence length="1172" mass="129005">MPTEKSIVHKSCRQLTSADELEFYVDLAINESQRWLEATTREPFLNDDDFLFSLRHGSQLRKVINFLLPRSFSFDEVNPSSAQRKVCYTDEEGKFKPWTNTFCSVCLRLGINRQNLFHPKDLEESLPNEGSANGRYNTETLDRIRRVVVTVYELACLCESSADYSGPRIDRTAIEPLLFCHIDSLNPSRPCANLESRKTFFNVNCADSPTKTTQEVTESEESGCGSSINDPSQHSSSEEMDQQPSCRPDVDPLVRDKVTKYLTEQVVTGAGTPAEDQFSESQFSDNTFRSFSPEEFDHLTSSASTSINVPPPRSHVRTLTKPVQCDFVRHDPHRFVASKPATLAQRAVSQLQLIDLEKKARSSRVIVKDDEVDWLANLNSWKLKRRAMNHGKLIQEGSSHEVRTASSDSIASLKQLPCPPAVVADKDKAAVVTAQDASIVPKVQLHKEVLVRKQGTAVVETTQEMVTLPKETPDANDCQKVSESMACNRTSVIEESRQFGGESNDAHRRSSFLSQTSVSVGQASCPAACSLNLSSAGVNEREKIGIMGNCVRKTTYRSDRTSNPIDITSFISGNGTADQGQRSTLVIQPSPKTTDIVSAEVEQDAGRSITPISRCTSHENTITVQPLRFPSSNMASSAGQRNEDDCHSIMKPSASKQVQVVLRQRSKLNRSFGFTLKGGKNSGVPIQIDSVVTGSPADLAGLKTGYTVTALNGLSVENDYLAKANMLIREAAVVGELDLSIRLDTTSGQNVNLEKPEHFACMPNSEPSSAKANENYTRASFEQRRSRFTGSPIGDQVAHGNMKAENNAKQERMMSGLSKQFISKISEPKCYDLCNLNIAAKTDSGSKLYGLPYGRPLSSSNSADYRVVSMHEQKVPGKISDFVPEYEREAEHSKCGTTTNQCERGEWTVICSSSTGRSSCSSRRTTVDERPTLLRNYDLDTIATNLRSSSAAGVASGTTPYGNCLKSSLDIKPDQIDSSLVKYRYSCLSLNSRPSDATCFRYKLRGDLNGNQNDQYHSVCENEISSSCAKGVAENGYKGSPIHSMYSHWMVREAERKRLSEQSSTAKLGGTYKELKHEGASELKEGQPQGEEFVSVSAKHLCAHCGKELGRGCAMSIESLALFYHLQCFKCHVCGISLGDGAAGADVRVKSSRLHCQSCYSNDYIGYHMSEL</sequence>